<sequence length="35" mass="3500">MEAQGTHSGQEKPAVSAAAEAPAPSLSTSESKTRS</sequence>
<dbReference type="AlphaFoldDB" id="A0A0A9GIM6"/>
<feature type="compositionally biased region" description="Low complexity" evidence="1">
    <location>
        <begin position="11"/>
        <end position="35"/>
    </location>
</feature>
<dbReference type="EMBL" id="GBRH01174627">
    <property type="protein sequence ID" value="JAE23269.1"/>
    <property type="molecule type" value="Transcribed_RNA"/>
</dbReference>
<evidence type="ECO:0000256" key="1">
    <source>
        <dbReference type="SAM" id="MobiDB-lite"/>
    </source>
</evidence>
<proteinExistence type="predicted"/>
<protein>
    <submittedName>
        <fullName evidence="2">Uncharacterized protein</fullName>
    </submittedName>
</protein>
<feature type="region of interest" description="Disordered" evidence="1">
    <location>
        <begin position="1"/>
        <end position="35"/>
    </location>
</feature>
<reference evidence="2" key="1">
    <citation type="submission" date="2014-09" db="EMBL/GenBank/DDBJ databases">
        <authorList>
            <person name="Magalhaes I.L.F."/>
            <person name="Oliveira U."/>
            <person name="Santos F.R."/>
            <person name="Vidigal T.H.D.A."/>
            <person name="Brescovit A.D."/>
            <person name="Santos A.J."/>
        </authorList>
    </citation>
    <scope>NUCLEOTIDE SEQUENCE</scope>
    <source>
        <tissue evidence="2">Shoot tissue taken approximately 20 cm above the soil surface</tissue>
    </source>
</reference>
<accession>A0A0A9GIM6</accession>
<organism evidence="2">
    <name type="scientific">Arundo donax</name>
    <name type="common">Giant reed</name>
    <name type="synonym">Donax arundinaceus</name>
    <dbReference type="NCBI Taxonomy" id="35708"/>
    <lineage>
        <taxon>Eukaryota</taxon>
        <taxon>Viridiplantae</taxon>
        <taxon>Streptophyta</taxon>
        <taxon>Embryophyta</taxon>
        <taxon>Tracheophyta</taxon>
        <taxon>Spermatophyta</taxon>
        <taxon>Magnoliopsida</taxon>
        <taxon>Liliopsida</taxon>
        <taxon>Poales</taxon>
        <taxon>Poaceae</taxon>
        <taxon>PACMAD clade</taxon>
        <taxon>Arundinoideae</taxon>
        <taxon>Arundineae</taxon>
        <taxon>Arundo</taxon>
    </lineage>
</organism>
<name>A0A0A9GIM6_ARUDO</name>
<reference evidence="2" key="2">
    <citation type="journal article" date="2015" name="Data Brief">
        <title>Shoot transcriptome of the giant reed, Arundo donax.</title>
        <authorList>
            <person name="Barrero R.A."/>
            <person name="Guerrero F.D."/>
            <person name="Moolhuijzen P."/>
            <person name="Goolsby J.A."/>
            <person name="Tidwell J."/>
            <person name="Bellgard S.E."/>
            <person name="Bellgard M.I."/>
        </authorList>
    </citation>
    <scope>NUCLEOTIDE SEQUENCE</scope>
    <source>
        <tissue evidence="2">Shoot tissue taken approximately 20 cm above the soil surface</tissue>
    </source>
</reference>
<evidence type="ECO:0000313" key="2">
    <source>
        <dbReference type="EMBL" id="JAE23269.1"/>
    </source>
</evidence>